<reference evidence="1 2" key="1">
    <citation type="submission" date="2019-02" db="EMBL/GenBank/DDBJ databases">
        <title>Deep-cultivation of Planctomycetes and their phenomic and genomic characterization uncovers novel biology.</title>
        <authorList>
            <person name="Wiegand S."/>
            <person name="Jogler M."/>
            <person name="Boedeker C."/>
            <person name="Pinto D."/>
            <person name="Vollmers J."/>
            <person name="Rivas-Marin E."/>
            <person name="Kohn T."/>
            <person name="Peeters S.H."/>
            <person name="Heuer A."/>
            <person name="Rast P."/>
            <person name="Oberbeckmann S."/>
            <person name="Bunk B."/>
            <person name="Jeske O."/>
            <person name="Meyerdierks A."/>
            <person name="Storesund J.E."/>
            <person name="Kallscheuer N."/>
            <person name="Luecker S."/>
            <person name="Lage O.M."/>
            <person name="Pohl T."/>
            <person name="Merkel B.J."/>
            <person name="Hornburger P."/>
            <person name="Mueller R.-W."/>
            <person name="Bruemmer F."/>
            <person name="Labrenz M."/>
            <person name="Spormann A.M."/>
            <person name="Op den Camp H."/>
            <person name="Overmann J."/>
            <person name="Amann R."/>
            <person name="Jetten M.S.M."/>
            <person name="Mascher T."/>
            <person name="Medema M.H."/>
            <person name="Devos D.P."/>
            <person name="Kaster A.-K."/>
            <person name="Ovreas L."/>
            <person name="Rohde M."/>
            <person name="Galperin M.Y."/>
            <person name="Jogler C."/>
        </authorList>
    </citation>
    <scope>NUCLEOTIDE SEQUENCE [LARGE SCALE GENOMIC DNA]</scope>
    <source>
        <strain evidence="1 2">Pla85_3_4</strain>
    </source>
</reference>
<dbReference type="EC" id="2.7.1.2" evidence="1"/>
<accession>A0A518E2E2</accession>
<evidence type="ECO:0000313" key="2">
    <source>
        <dbReference type="Proteomes" id="UP000317648"/>
    </source>
</evidence>
<dbReference type="GO" id="GO:0004340">
    <property type="term" value="F:glucokinase activity"/>
    <property type="evidence" value="ECO:0007669"/>
    <property type="project" value="UniProtKB-EC"/>
</dbReference>
<dbReference type="RefSeq" id="WP_145057393.1">
    <property type="nucleotide sequence ID" value="NZ_CP036433.1"/>
</dbReference>
<organism evidence="1 2">
    <name type="scientific">Lignipirellula cremea</name>
    <dbReference type="NCBI Taxonomy" id="2528010"/>
    <lineage>
        <taxon>Bacteria</taxon>
        <taxon>Pseudomonadati</taxon>
        <taxon>Planctomycetota</taxon>
        <taxon>Planctomycetia</taxon>
        <taxon>Pirellulales</taxon>
        <taxon>Pirellulaceae</taxon>
        <taxon>Lignipirellula</taxon>
    </lineage>
</organism>
<dbReference type="OrthoDB" id="9810372at2"/>
<keyword evidence="2" id="KW-1185">Reference proteome</keyword>
<dbReference type="EMBL" id="CP036433">
    <property type="protein sequence ID" value="QDU98268.1"/>
    <property type="molecule type" value="Genomic_DNA"/>
</dbReference>
<protein>
    <submittedName>
        <fullName evidence="1">Glucokinase</fullName>
        <ecNumber evidence="1">2.7.1.2</ecNumber>
    </submittedName>
</protein>
<sequence>MFLGIEIGGTKLQLGVGQGDGSPPQAVIRRQVGPQFGAAGILHQIDSAAAELLAQHPCQAIGIGFGGPVDRPQGRVFKSHQIAGWDQFELAAWGRQVFQLPTVIANDCDAAALAEARFGAGRSHRSVFYVTVGTGVGGGFVVDGQLFGQDRPAIAEIGHLRPGLQADRTDQTVESIASGWGIVAETHARLAGEVSPAFEMLHRTSGPDDPTALRRRFAEAIDANQEYTDDLLLRCQNDPEKLTAKTIAAAAADGNEIAREVIDHACRALGWGIAQVTTLLSPDMVVIGGGVSLIGETLFFSTVRHYAQLYGFPPLAGTCAIEPASLGELTVVHGALALAAESV</sequence>
<keyword evidence="1" id="KW-0808">Transferase</keyword>
<gene>
    <name evidence="1" type="primary">glcK_2</name>
    <name evidence="1" type="ORF">Pla8534_61300</name>
</gene>
<proteinExistence type="predicted"/>
<name>A0A518E2E2_9BACT</name>
<dbReference type="InterPro" id="IPR000600">
    <property type="entry name" value="ROK"/>
</dbReference>
<dbReference type="SUPFAM" id="SSF53067">
    <property type="entry name" value="Actin-like ATPase domain"/>
    <property type="match status" value="1"/>
</dbReference>
<dbReference type="PANTHER" id="PTHR18964">
    <property type="entry name" value="ROK (REPRESSOR, ORF, KINASE) FAMILY"/>
    <property type="match status" value="1"/>
</dbReference>
<dbReference type="AlphaFoldDB" id="A0A518E2E2"/>
<dbReference type="PANTHER" id="PTHR18964:SF173">
    <property type="entry name" value="GLUCOKINASE"/>
    <property type="match status" value="1"/>
</dbReference>
<dbReference type="Proteomes" id="UP000317648">
    <property type="component" value="Chromosome"/>
</dbReference>
<dbReference type="InterPro" id="IPR043129">
    <property type="entry name" value="ATPase_NBD"/>
</dbReference>
<dbReference type="KEGG" id="lcre:Pla8534_61300"/>
<evidence type="ECO:0000313" key="1">
    <source>
        <dbReference type="EMBL" id="QDU98268.1"/>
    </source>
</evidence>
<keyword evidence="1" id="KW-0418">Kinase</keyword>
<dbReference type="Pfam" id="PF00480">
    <property type="entry name" value="ROK"/>
    <property type="match status" value="1"/>
</dbReference>
<dbReference type="Gene3D" id="3.30.420.40">
    <property type="match status" value="4"/>
</dbReference>